<comment type="caution">
    <text evidence="1">The sequence shown here is derived from an EMBL/GenBank/DDBJ whole genome shotgun (WGS) entry which is preliminary data.</text>
</comment>
<dbReference type="Proteomes" id="UP000232688">
    <property type="component" value="Unassembled WGS sequence"/>
</dbReference>
<dbReference type="EMBL" id="LLXH01002382">
    <property type="protein sequence ID" value="PKC55867.1"/>
    <property type="molecule type" value="Genomic_DNA"/>
</dbReference>
<evidence type="ECO:0000313" key="2">
    <source>
        <dbReference type="Proteomes" id="UP000232688"/>
    </source>
</evidence>
<reference evidence="1 2" key="2">
    <citation type="submission" date="2017-10" db="EMBL/GenBank/DDBJ databases">
        <title>Genome analyses suggest a sexual origin of heterokaryosis in a supposedly ancient asexual fungus.</title>
        <authorList>
            <person name="Corradi N."/>
            <person name="Sedzielewska K."/>
            <person name="Noel J."/>
            <person name="Charron P."/>
            <person name="Farinelli L."/>
            <person name="Marton T."/>
            <person name="Kruger M."/>
            <person name="Pelin A."/>
            <person name="Brachmann A."/>
            <person name="Corradi N."/>
        </authorList>
    </citation>
    <scope>NUCLEOTIDE SEQUENCE [LARGE SCALE GENOMIC DNA]</scope>
    <source>
        <strain evidence="1 2">A1</strain>
    </source>
</reference>
<proteinExistence type="predicted"/>
<dbReference type="VEuPathDB" id="FungiDB:RhiirFUN_024531"/>
<accession>A0A2N0QXU4</accession>
<evidence type="ECO:0000313" key="1">
    <source>
        <dbReference type="EMBL" id="PKC55867.1"/>
    </source>
</evidence>
<dbReference type="AlphaFoldDB" id="A0A2N0QXU4"/>
<protein>
    <submittedName>
        <fullName evidence="1">Uncharacterized protein</fullName>
    </submittedName>
</protein>
<organism evidence="1 2">
    <name type="scientific">Rhizophagus irregularis</name>
    <dbReference type="NCBI Taxonomy" id="588596"/>
    <lineage>
        <taxon>Eukaryota</taxon>
        <taxon>Fungi</taxon>
        <taxon>Fungi incertae sedis</taxon>
        <taxon>Mucoromycota</taxon>
        <taxon>Glomeromycotina</taxon>
        <taxon>Glomeromycetes</taxon>
        <taxon>Glomerales</taxon>
        <taxon>Glomeraceae</taxon>
        <taxon>Rhizophagus</taxon>
    </lineage>
</organism>
<name>A0A2N0QXU4_9GLOM</name>
<dbReference type="VEuPathDB" id="FungiDB:FUN_025065"/>
<dbReference type="VEuPathDB" id="FungiDB:RhiirA1_474889"/>
<sequence length="127" mass="15324">MSSNNNLKDDDETFLKEFLKDFYHHIIKIDNYEKFEIILKEWVKDYFNINEKNPKMILKLMEDHEENYNWFSSLIGFFYEHDIIVVDDDDDDDGNTIIDKDKSLKLYLLSINNNDDDENENKKLISS</sequence>
<reference evidence="1 2" key="1">
    <citation type="submission" date="2017-10" db="EMBL/GenBank/DDBJ databases">
        <title>Extensive intraspecific genome diversity in a model arbuscular mycorrhizal fungus.</title>
        <authorList>
            <person name="Chen E.C.H."/>
            <person name="Morin E."/>
            <person name="Baudet D."/>
            <person name="Noel J."/>
            <person name="Ndikumana S."/>
            <person name="Charron P."/>
            <person name="St-Onge C."/>
            <person name="Giorgi J."/>
            <person name="Grigoriev I.V."/>
            <person name="Roux C."/>
            <person name="Martin F.M."/>
            <person name="Corradi N."/>
        </authorList>
    </citation>
    <scope>NUCLEOTIDE SEQUENCE [LARGE SCALE GENOMIC DNA]</scope>
    <source>
        <strain evidence="1 2">A1</strain>
    </source>
</reference>
<feature type="non-terminal residue" evidence="1">
    <location>
        <position position="127"/>
    </location>
</feature>
<gene>
    <name evidence="1" type="ORF">RhiirA1_474889</name>
</gene>